<keyword evidence="4" id="KW-0808">Transferase</keyword>
<dbReference type="InterPro" id="IPR036456">
    <property type="entry name" value="PNPase_PH_RNA-bd_sf"/>
</dbReference>
<protein>
    <recommendedName>
        <fullName evidence="2">polyribonucleotide nucleotidyltransferase</fullName>
        <ecNumber evidence="2">2.7.7.8</ecNumber>
    </recommendedName>
    <alternativeName>
        <fullName evidence="7">Polynucleotide phosphorylase 1</fullName>
    </alternativeName>
</protein>
<dbReference type="EMBL" id="CATNWA010021747">
    <property type="protein sequence ID" value="CAI9623733.1"/>
    <property type="molecule type" value="Genomic_DNA"/>
</dbReference>
<dbReference type="InterPro" id="IPR020568">
    <property type="entry name" value="Ribosomal_Su5_D2-typ_SF"/>
</dbReference>
<dbReference type="NCBIfam" id="NF008805">
    <property type="entry name" value="PRK11824.1"/>
    <property type="match status" value="1"/>
</dbReference>
<keyword evidence="5" id="KW-0548">Nucleotidyltransferase</keyword>
<dbReference type="InterPro" id="IPR027408">
    <property type="entry name" value="PNPase/RNase_PH_dom_sf"/>
</dbReference>
<evidence type="ECO:0000256" key="8">
    <source>
        <dbReference type="PROSITE-ProRule" id="PRU00117"/>
    </source>
</evidence>
<evidence type="ECO:0000259" key="9">
    <source>
        <dbReference type="PROSITE" id="PS50126"/>
    </source>
</evidence>
<evidence type="ECO:0000313" key="10">
    <source>
        <dbReference type="EMBL" id="CAI9623733.1"/>
    </source>
</evidence>
<dbReference type="PIRSF" id="PIRSF005499">
    <property type="entry name" value="PNPase"/>
    <property type="match status" value="1"/>
</dbReference>
<dbReference type="Gene3D" id="3.30.230.70">
    <property type="entry name" value="GHMP Kinase, N-terminal domain"/>
    <property type="match status" value="2"/>
</dbReference>
<dbReference type="SUPFAM" id="SSF50249">
    <property type="entry name" value="Nucleic acid-binding proteins"/>
    <property type="match status" value="1"/>
</dbReference>
<dbReference type="InterPro" id="IPR012340">
    <property type="entry name" value="NA-bd_OB-fold"/>
</dbReference>
<reference evidence="10" key="1">
    <citation type="submission" date="2023-05" db="EMBL/GenBank/DDBJ databases">
        <authorList>
            <person name="Stuckert A."/>
        </authorList>
    </citation>
    <scope>NUCLEOTIDE SEQUENCE</scope>
</reference>
<dbReference type="NCBIfam" id="TIGR03591">
    <property type="entry name" value="polynuc_phos"/>
    <property type="match status" value="1"/>
</dbReference>
<dbReference type="Pfam" id="PF03725">
    <property type="entry name" value="RNase_PH_C"/>
    <property type="match status" value="1"/>
</dbReference>
<dbReference type="InterPro" id="IPR012162">
    <property type="entry name" value="PNPase"/>
</dbReference>
<dbReference type="InterPro" id="IPR036612">
    <property type="entry name" value="KH_dom_type_1_sf"/>
</dbReference>
<organism evidence="10 11">
    <name type="scientific">Staurois parvus</name>
    <dbReference type="NCBI Taxonomy" id="386267"/>
    <lineage>
        <taxon>Eukaryota</taxon>
        <taxon>Metazoa</taxon>
        <taxon>Chordata</taxon>
        <taxon>Craniata</taxon>
        <taxon>Vertebrata</taxon>
        <taxon>Euteleostomi</taxon>
        <taxon>Amphibia</taxon>
        <taxon>Batrachia</taxon>
        <taxon>Anura</taxon>
        <taxon>Neobatrachia</taxon>
        <taxon>Ranoidea</taxon>
        <taxon>Ranidae</taxon>
        <taxon>Staurois</taxon>
    </lineage>
</organism>
<dbReference type="Gene3D" id="3.30.1370.10">
    <property type="entry name" value="K Homology domain, type 1"/>
    <property type="match status" value="1"/>
</dbReference>
<gene>
    <name evidence="10" type="ORF">SPARVUS_LOCUS16519496</name>
</gene>
<dbReference type="Pfam" id="PF00013">
    <property type="entry name" value="KH_1"/>
    <property type="match status" value="1"/>
</dbReference>
<dbReference type="Gene3D" id="2.40.50.140">
    <property type="entry name" value="Nucleic acid-binding proteins"/>
    <property type="match status" value="1"/>
</dbReference>
<dbReference type="InterPro" id="IPR015848">
    <property type="entry name" value="PNPase_PH_RNA-bd_bac/org-type"/>
</dbReference>
<dbReference type="InterPro" id="IPR015847">
    <property type="entry name" value="ExoRNase_PH_dom2"/>
</dbReference>
<dbReference type="InterPro" id="IPR001247">
    <property type="entry name" value="ExoRNase_PH_dom1"/>
</dbReference>
<evidence type="ECO:0000256" key="6">
    <source>
        <dbReference type="ARBA" id="ARBA00022884"/>
    </source>
</evidence>
<dbReference type="SMART" id="SM00322">
    <property type="entry name" value="KH"/>
    <property type="match status" value="1"/>
</dbReference>
<dbReference type="SUPFAM" id="SSF54211">
    <property type="entry name" value="Ribosomal protein S5 domain 2-like"/>
    <property type="match status" value="2"/>
</dbReference>
<keyword evidence="11" id="KW-1185">Reference proteome</keyword>
<comment type="caution">
    <text evidence="10">The sequence shown here is derived from an EMBL/GenBank/DDBJ whole genome shotgun (WGS) entry which is preliminary data.</text>
</comment>
<dbReference type="PANTHER" id="PTHR11252">
    <property type="entry name" value="POLYRIBONUCLEOTIDE NUCLEOTIDYLTRANSFERASE"/>
    <property type="match status" value="1"/>
</dbReference>
<dbReference type="SUPFAM" id="SSF54791">
    <property type="entry name" value="Eukaryotic type KH-domain (KH-domain type I)"/>
    <property type="match status" value="1"/>
</dbReference>
<dbReference type="Pfam" id="PF03726">
    <property type="entry name" value="PNPase"/>
    <property type="match status" value="1"/>
</dbReference>
<dbReference type="InterPro" id="IPR036345">
    <property type="entry name" value="ExoRNase_PH_dom2_sf"/>
</dbReference>
<evidence type="ECO:0000313" key="11">
    <source>
        <dbReference type="Proteomes" id="UP001162483"/>
    </source>
</evidence>
<dbReference type="InterPro" id="IPR004088">
    <property type="entry name" value="KH_dom_type_1"/>
</dbReference>
<accession>A0ABN9HW85</accession>
<dbReference type="SUPFAM" id="SSF46915">
    <property type="entry name" value="Polynucleotide phosphorylase/guanosine pentaphosphate synthase (PNPase/GPSI), domain 3"/>
    <property type="match status" value="1"/>
</dbReference>
<keyword evidence="3" id="KW-0963">Cytoplasm</keyword>
<evidence type="ECO:0000256" key="7">
    <source>
        <dbReference type="ARBA" id="ARBA00031451"/>
    </source>
</evidence>
<proteinExistence type="inferred from homology"/>
<comment type="similarity">
    <text evidence="1">Belongs to the polyribonucleotide nucleotidyltransferase family.</text>
</comment>
<dbReference type="CDD" id="cd11363">
    <property type="entry name" value="RNase_PH_PNPase_1"/>
    <property type="match status" value="1"/>
</dbReference>
<dbReference type="SUPFAM" id="SSF55666">
    <property type="entry name" value="Ribonuclease PH domain 2-like"/>
    <property type="match status" value="2"/>
</dbReference>
<feature type="domain" description="S1 motif" evidence="9">
    <location>
        <begin position="670"/>
        <end position="741"/>
    </location>
</feature>
<evidence type="ECO:0000256" key="2">
    <source>
        <dbReference type="ARBA" id="ARBA00012416"/>
    </source>
</evidence>
<dbReference type="Pfam" id="PF01138">
    <property type="entry name" value="RNase_PH"/>
    <property type="match status" value="2"/>
</dbReference>
<evidence type="ECO:0000256" key="4">
    <source>
        <dbReference type="ARBA" id="ARBA00022679"/>
    </source>
</evidence>
<dbReference type="CDD" id="cd11364">
    <property type="entry name" value="RNase_PH_PNPase_2"/>
    <property type="match status" value="1"/>
</dbReference>
<evidence type="ECO:0000256" key="5">
    <source>
        <dbReference type="ARBA" id="ARBA00022695"/>
    </source>
</evidence>
<evidence type="ECO:0000256" key="1">
    <source>
        <dbReference type="ARBA" id="ARBA00007404"/>
    </source>
</evidence>
<name>A0ABN9HW85_9NEOB</name>
<dbReference type="PANTHER" id="PTHR11252:SF0">
    <property type="entry name" value="POLYRIBONUCLEOTIDE NUCLEOTIDYLTRANSFERASE 1, MITOCHONDRIAL"/>
    <property type="match status" value="1"/>
</dbReference>
<dbReference type="InterPro" id="IPR004087">
    <property type="entry name" value="KH_dom"/>
</dbReference>
<sequence length="769" mass="84407">MTGLLWRTWGAALCGNRRSAVLWPRSRLESISRAASGSVCVDVGERKLEITSGKLARFADGCAVVKLGDTSVMVTAVSKTSPSPSQFMPLVVDYRQKAAAAGRIPTNHLRRELGSTPHEILTSRIIDRSIRPLFPPGYFYDTQVLCNLLAVDGVNEPDVLAINGASAALALSDIPWNGPVGAVRIGMIDEEFIINPTRKQMSSSLLNLVVTGGLQNQVVMLEAAAENVLQQDFCHAVKLGIKQATQIILNIKQLAKEHGKQKRIVKKMFKPPEDIIETARRLASEKLLAVFSDYTHDKISRDESVKAIRLETEEVLREKFPEADPFEIMESFSTVSKEVFRNKVLTECRRCDGRDLTSLRNISCEVDLFKPLHGSALFQRGQTQVLCTVTFDSIESSLKVDHITTALSGLKDKNFMLHYEFPPYATNEIGKVGMNRRELGHGALAEKALKPVLPKDFPFTIRVTSEVLESNGSSSMASACGGSLALMDAGVPISAPVAGVAVGLVTKYGTDNGEIEDYKLLTDILGIEDYIGDMDFKMAGTSKGITALQADIKIPGLPLKIVMEAIQQASVAKKDILQIMNKTIAKPRTKQKENGPVIENVNVPLSKRTRFVGPSGYNIKKLQAETGVTVSQLEEEVFSVFAPTPSAMHEAREFISEICKDDQDYILEFGAIYTATITEIRDIGVMVKLYPNMTPVLLHNSQLDHRKIIHASALGLEVGQQIQVKYFGRDPSNGRMRLSRKVLQFPASTVIQTLSDRNSITMGSDNSSS</sequence>
<dbReference type="EC" id="2.7.7.8" evidence="2"/>
<keyword evidence="6 8" id="KW-0694">RNA-binding</keyword>
<evidence type="ECO:0000256" key="3">
    <source>
        <dbReference type="ARBA" id="ARBA00022490"/>
    </source>
</evidence>
<dbReference type="InterPro" id="IPR003029">
    <property type="entry name" value="S1_domain"/>
</dbReference>
<dbReference type="PROSITE" id="PS50084">
    <property type="entry name" value="KH_TYPE_1"/>
    <property type="match status" value="1"/>
</dbReference>
<dbReference type="PROSITE" id="PS50126">
    <property type="entry name" value="S1"/>
    <property type="match status" value="1"/>
</dbReference>
<dbReference type="CDD" id="cd09033">
    <property type="entry name" value="KH-I_PNPT1"/>
    <property type="match status" value="1"/>
</dbReference>
<dbReference type="Proteomes" id="UP001162483">
    <property type="component" value="Unassembled WGS sequence"/>
</dbReference>